<reference evidence="10 11" key="1">
    <citation type="submission" date="2022-03" db="EMBL/GenBank/DDBJ databases">
        <title>Novel taxa within the pig intestine.</title>
        <authorList>
            <person name="Wylensek D."/>
            <person name="Bishof K."/>
            <person name="Afrizal A."/>
            <person name="Clavel T."/>
        </authorList>
    </citation>
    <scope>NUCLEOTIDE SEQUENCE [LARGE SCALE GENOMIC DNA]</scope>
    <source>
        <strain evidence="10 11">CLA-KB-P133</strain>
    </source>
</reference>
<dbReference type="GO" id="GO:0005886">
    <property type="term" value="C:plasma membrane"/>
    <property type="evidence" value="ECO:0007669"/>
    <property type="project" value="UniProtKB-SubCell"/>
</dbReference>
<evidence type="ECO:0000256" key="3">
    <source>
        <dbReference type="ARBA" id="ARBA00022475"/>
    </source>
</evidence>
<protein>
    <submittedName>
        <fullName evidence="10">Mechanosensitive ion channel family protein</fullName>
    </submittedName>
</protein>
<comment type="caution">
    <text evidence="10">The sequence shown here is derived from an EMBL/GenBank/DDBJ whole genome shotgun (WGS) entry which is preliminary data.</text>
</comment>
<dbReference type="PANTHER" id="PTHR30221:SF1">
    <property type="entry name" value="SMALL-CONDUCTANCE MECHANOSENSITIVE CHANNEL"/>
    <property type="match status" value="1"/>
</dbReference>
<keyword evidence="6 7" id="KW-0472">Membrane</keyword>
<dbReference type="Pfam" id="PF00924">
    <property type="entry name" value="MS_channel_2nd"/>
    <property type="match status" value="1"/>
</dbReference>
<dbReference type="SUPFAM" id="SSF82689">
    <property type="entry name" value="Mechanosensitive channel protein MscS (YggB), C-terminal domain"/>
    <property type="match status" value="1"/>
</dbReference>
<keyword evidence="5 7" id="KW-1133">Transmembrane helix</keyword>
<evidence type="ECO:0000256" key="1">
    <source>
        <dbReference type="ARBA" id="ARBA00004651"/>
    </source>
</evidence>
<feature type="transmembrane region" description="Helical" evidence="7">
    <location>
        <begin position="65"/>
        <end position="87"/>
    </location>
</feature>
<name>A0AB35U651_9FIRM</name>
<dbReference type="GO" id="GO:0008381">
    <property type="term" value="F:mechanosensitive monoatomic ion channel activity"/>
    <property type="evidence" value="ECO:0007669"/>
    <property type="project" value="InterPro"/>
</dbReference>
<dbReference type="PANTHER" id="PTHR30221">
    <property type="entry name" value="SMALL-CONDUCTANCE MECHANOSENSITIVE CHANNEL"/>
    <property type="match status" value="1"/>
</dbReference>
<dbReference type="InterPro" id="IPR045275">
    <property type="entry name" value="MscS_archaea/bacteria_type"/>
</dbReference>
<evidence type="ECO:0000313" key="11">
    <source>
        <dbReference type="Proteomes" id="UP001286174"/>
    </source>
</evidence>
<dbReference type="Gene3D" id="3.30.70.100">
    <property type="match status" value="1"/>
</dbReference>
<evidence type="ECO:0000256" key="5">
    <source>
        <dbReference type="ARBA" id="ARBA00022989"/>
    </source>
</evidence>
<dbReference type="AlphaFoldDB" id="A0AB35U651"/>
<evidence type="ECO:0000256" key="6">
    <source>
        <dbReference type="ARBA" id="ARBA00023136"/>
    </source>
</evidence>
<evidence type="ECO:0000259" key="8">
    <source>
        <dbReference type="Pfam" id="PF00924"/>
    </source>
</evidence>
<evidence type="ECO:0000256" key="7">
    <source>
        <dbReference type="SAM" id="Phobius"/>
    </source>
</evidence>
<feature type="transmembrane region" description="Helical" evidence="7">
    <location>
        <begin position="23"/>
        <end position="44"/>
    </location>
</feature>
<feature type="domain" description="Mechanosensitive ion channel MscS C-terminal" evidence="9">
    <location>
        <begin position="193"/>
        <end position="278"/>
    </location>
</feature>
<evidence type="ECO:0000256" key="4">
    <source>
        <dbReference type="ARBA" id="ARBA00022692"/>
    </source>
</evidence>
<dbReference type="InterPro" id="IPR006685">
    <property type="entry name" value="MscS_channel_2nd"/>
</dbReference>
<dbReference type="InterPro" id="IPR010920">
    <property type="entry name" value="LSM_dom_sf"/>
</dbReference>
<keyword evidence="4 7" id="KW-0812">Transmembrane</keyword>
<evidence type="ECO:0000256" key="2">
    <source>
        <dbReference type="ARBA" id="ARBA00008017"/>
    </source>
</evidence>
<proteinExistence type="inferred from homology"/>
<organism evidence="10 11">
    <name type="scientific">Grylomicrobium aquisgranensis</name>
    <dbReference type="NCBI Taxonomy" id="2926318"/>
    <lineage>
        <taxon>Bacteria</taxon>
        <taxon>Bacillati</taxon>
        <taxon>Bacillota</taxon>
        <taxon>Erysipelotrichia</taxon>
        <taxon>Erysipelotrichales</taxon>
        <taxon>Erysipelotrichaceae</taxon>
        <taxon>Grylomicrobium</taxon>
    </lineage>
</organism>
<feature type="domain" description="Mechanosensitive ion channel MscS" evidence="8">
    <location>
        <begin position="114"/>
        <end position="179"/>
    </location>
</feature>
<dbReference type="EMBL" id="JALBUR010000009">
    <property type="protein sequence ID" value="MDX8419431.1"/>
    <property type="molecule type" value="Genomic_DNA"/>
</dbReference>
<dbReference type="Proteomes" id="UP001286174">
    <property type="component" value="Unassembled WGS sequence"/>
</dbReference>
<dbReference type="Gene3D" id="2.30.30.60">
    <property type="match status" value="1"/>
</dbReference>
<dbReference type="Gene3D" id="1.10.287.1260">
    <property type="match status" value="1"/>
</dbReference>
<sequence>MEEITNTSHGIWTFGNNLFQNGLFLFLIHAGLMFLAAKIVVHLLRRGLEHQSRREDTSNQLILQYLAKTIKTIVYILCAFSVLSDIIPLKGLGNLAVGSASILAVAVSLAAQETFGNYIAGFFVALYHPFKVGDNISLPEKNVAGTVTGISLRHTTLTTVENTQIMIPNSMMNSCILENRTFGQTDYTHYELIGVAYDSDIDAVKEAICHVLANTPGIIDGRTDKSEPFVPVQVNAFQDSAIEIKFPIHVESFGAYFTVAPIVREGILKEFNQRGIEIPYPIVTVERK</sequence>
<gene>
    <name evidence="10" type="ORF">MOZ60_04900</name>
</gene>
<dbReference type="Pfam" id="PF21082">
    <property type="entry name" value="MS_channel_3rd"/>
    <property type="match status" value="1"/>
</dbReference>
<dbReference type="SUPFAM" id="SSF50182">
    <property type="entry name" value="Sm-like ribonucleoproteins"/>
    <property type="match status" value="1"/>
</dbReference>
<evidence type="ECO:0000259" key="9">
    <source>
        <dbReference type="Pfam" id="PF21082"/>
    </source>
</evidence>
<dbReference type="InterPro" id="IPR049278">
    <property type="entry name" value="MS_channel_C"/>
</dbReference>
<comment type="subcellular location">
    <subcellularLocation>
        <location evidence="1">Cell membrane</location>
        <topology evidence="1">Multi-pass membrane protein</topology>
    </subcellularLocation>
</comment>
<evidence type="ECO:0000313" key="10">
    <source>
        <dbReference type="EMBL" id="MDX8419431.1"/>
    </source>
</evidence>
<accession>A0AB35U651</accession>
<dbReference type="RefSeq" id="WP_370595862.1">
    <property type="nucleotide sequence ID" value="NZ_JALBUR010000009.1"/>
</dbReference>
<keyword evidence="11" id="KW-1185">Reference proteome</keyword>
<keyword evidence="3" id="KW-1003">Cell membrane</keyword>
<dbReference type="InterPro" id="IPR011066">
    <property type="entry name" value="MscS_channel_C_sf"/>
</dbReference>
<dbReference type="InterPro" id="IPR023408">
    <property type="entry name" value="MscS_beta-dom_sf"/>
</dbReference>
<comment type="similarity">
    <text evidence="2">Belongs to the MscS (TC 1.A.23) family.</text>
</comment>